<accession>M3A1T8</accession>
<dbReference type="EMBL" id="KB446557">
    <property type="protein sequence ID" value="EME85134.1"/>
    <property type="molecule type" value="Genomic_DNA"/>
</dbReference>
<proteinExistence type="predicted"/>
<protein>
    <submittedName>
        <fullName evidence="1">Uncharacterized protein</fullName>
    </submittedName>
</protein>
<evidence type="ECO:0000313" key="2">
    <source>
        <dbReference type="Proteomes" id="UP000016932"/>
    </source>
</evidence>
<name>M3A1T8_PSEFD</name>
<organism evidence="1 2">
    <name type="scientific">Pseudocercospora fijiensis (strain CIRAD86)</name>
    <name type="common">Black leaf streak disease fungus</name>
    <name type="synonym">Mycosphaerella fijiensis</name>
    <dbReference type="NCBI Taxonomy" id="383855"/>
    <lineage>
        <taxon>Eukaryota</taxon>
        <taxon>Fungi</taxon>
        <taxon>Dikarya</taxon>
        <taxon>Ascomycota</taxon>
        <taxon>Pezizomycotina</taxon>
        <taxon>Dothideomycetes</taxon>
        <taxon>Dothideomycetidae</taxon>
        <taxon>Mycosphaerellales</taxon>
        <taxon>Mycosphaerellaceae</taxon>
        <taxon>Pseudocercospora</taxon>
    </lineage>
</organism>
<dbReference type="AlphaFoldDB" id="M3A1T8"/>
<dbReference type="GeneID" id="19337291"/>
<dbReference type="KEGG" id="pfj:MYCFIDRAFT_211056"/>
<evidence type="ECO:0000313" key="1">
    <source>
        <dbReference type="EMBL" id="EME85134.1"/>
    </source>
</evidence>
<gene>
    <name evidence="1" type="ORF">MYCFIDRAFT_211056</name>
</gene>
<dbReference type="VEuPathDB" id="FungiDB:MYCFIDRAFT_211056"/>
<reference evidence="1 2" key="1">
    <citation type="journal article" date="2012" name="PLoS Pathog.">
        <title>Diverse lifestyles and strategies of plant pathogenesis encoded in the genomes of eighteen Dothideomycetes fungi.</title>
        <authorList>
            <person name="Ohm R.A."/>
            <person name="Feau N."/>
            <person name="Henrissat B."/>
            <person name="Schoch C.L."/>
            <person name="Horwitz B.A."/>
            <person name="Barry K.W."/>
            <person name="Condon B.J."/>
            <person name="Copeland A.C."/>
            <person name="Dhillon B."/>
            <person name="Glaser F."/>
            <person name="Hesse C.N."/>
            <person name="Kosti I."/>
            <person name="LaButti K."/>
            <person name="Lindquist E.A."/>
            <person name="Lucas S."/>
            <person name="Salamov A.A."/>
            <person name="Bradshaw R.E."/>
            <person name="Ciuffetti L."/>
            <person name="Hamelin R.C."/>
            <person name="Kema G.H.J."/>
            <person name="Lawrence C."/>
            <person name="Scott J.A."/>
            <person name="Spatafora J.W."/>
            <person name="Turgeon B.G."/>
            <person name="de Wit P.J.G.M."/>
            <person name="Zhong S."/>
            <person name="Goodwin S.B."/>
            <person name="Grigoriev I.V."/>
        </authorList>
    </citation>
    <scope>NUCLEOTIDE SEQUENCE [LARGE SCALE GENOMIC DNA]</scope>
    <source>
        <strain evidence="1 2">CIRAD86</strain>
    </source>
</reference>
<dbReference type="Proteomes" id="UP000016932">
    <property type="component" value="Unassembled WGS sequence"/>
</dbReference>
<keyword evidence="2" id="KW-1185">Reference proteome</keyword>
<dbReference type="HOGENOM" id="CLU_1378681_0_0_1"/>
<dbReference type="RefSeq" id="XP_007925607.1">
    <property type="nucleotide sequence ID" value="XM_007927416.1"/>
</dbReference>
<sequence length="198" mass="21776">MPEISQVCCWILRTGLAQETFRNSRPTLSYVASIDHFDKNDRNRPEISIATSTTCMVAISTTIRTQCCDRCVTSAGTGAASVLAYAGRAWLCCEYAKSHCPQPAIKGVVREYLRASLHAPITPRLWLHRPETLQAPTDAPPTSKPCLSSTWTNAATRASSPPCHDIGRRFEPCPTTPRDAAVCLPRPCPRRTTQSSYP</sequence>